<reference evidence="1 2" key="1">
    <citation type="submission" date="2019-01" db="EMBL/GenBank/DDBJ databases">
        <authorList>
            <consortium name="Pathogen Informatics"/>
        </authorList>
    </citation>
    <scope>NUCLEOTIDE SEQUENCE [LARGE SCALE GENOMIC DNA]</scope>
    <source>
        <strain evidence="1 2">NCTC10194</strain>
    </source>
</reference>
<dbReference type="InterPro" id="IPR036388">
    <property type="entry name" value="WH-like_DNA-bd_sf"/>
</dbReference>
<dbReference type="AlphaFoldDB" id="A0A449AV24"/>
<evidence type="ECO:0000313" key="2">
    <source>
        <dbReference type="Proteomes" id="UP000290815"/>
    </source>
</evidence>
<dbReference type="Gene3D" id="1.10.10.10">
    <property type="entry name" value="Winged helix-like DNA-binding domain superfamily/Winged helix DNA-binding domain"/>
    <property type="match status" value="1"/>
</dbReference>
<keyword evidence="2" id="KW-1185">Reference proteome</keyword>
<proteinExistence type="predicted"/>
<sequence length="88" mass="9798">MLSKPKEKLTSEQIAKSINTNASFVRKVIGMLVSSNLIQKEKGSFNFNIHKLKIKPSVDTVFDFININSALDKVAKGNSKVKTIIKFS</sequence>
<organism evidence="1 2">
    <name type="scientific">Mycoplasmopsis glycophila</name>
    <dbReference type="NCBI Taxonomy" id="171285"/>
    <lineage>
        <taxon>Bacteria</taxon>
        <taxon>Bacillati</taxon>
        <taxon>Mycoplasmatota</taxon>
        <taxon>Mycoplasmoidales</taxon>
        <taxon>Metamycoplasmataceae</taxon>
        <taxon>Mycoplasmopsis</taxon>
    </lineage>
</organism>
<dbReference type="Proteomes" id="UP000290815">
    <property type="component" value="Chromosome"/>
</dbReference>
<protein>
    <submittedName>
        <fullName evidence="1">Transcriptional regulator</fullName>
    </submittedName>
</protein>
<gene>
    <name evidence="1" type="ORF">NCTC10194_00370</name>
</gene>
<dbReference type="EMBL" id="LR215024">
    <property type="protein sequence ID" value="VEU70361.1"/>
    <property type="molecule type" value="Genomic_DNA"/>
</dbReference>
<dbReference type="KEGG" id="mgly:NCTC10194_00370"/>
<name>A0A449AV24_9BACT</name>
<evidence type="ECO:0000313" key="1">
    <source>
        <dbReference type="EMBL" id="VEU70361.1"/>
    </source>
</evidence>
<accession>A0A449AV24</accession>
<dbReference type="InterPro" id="IPR036390">
    <property type="entry name" value="WH_DNA-bd_sf"/>
</dbReference>
<dbReference type="SUPFAM" id="SSF46785">
    <property type="entry name" value="Winged helix' DNA-binding domain"/>
    <property type="match status" value="1"/>
</dbReference>